<keyword evidence="2" id="KW-1185">Reference proteome</keyword>
<dbReference type="EMBL" id="CM047907">
    <property type="protein sequence ID" value="KAJ0084257.1"/>
    <property type="molecule type" value="Genomic_DNA"/>
</dbReference>
<evidence type="ECO:0000313" key="2">
    <source>
        <dbReference type="Proteomes" id="UP001164250"/>
    </source>
</evidence>
<accession>A0ACC1AB48</accession>
<sequence>MLFDVHTFCSFFFRFNMSIQTSLLGKQKSLDEEMNLPSDSSKKLSTPDLIGSNQSQSPIADTEEETHEENAPLNDVDSCSNTVRAKSVVWHYFKKVKVDGKDKAECNHCRKQLAGDSKNGTRHLHAHIKNFPRRKYGDVAQKILSMTPGGHSSSKSQMTLTSHQLDQESVRKDLAMMIVLHEYSLSMVDHYGFRKFCNNIQPLFKVVSRNTIKKDIFKMYDVEKEKTMKLLNKNRSRIAITSDLWTASNQKKGYMTITAHFIDNNWVLQSRLIRDVDLPDWSLQNLRSQQLRNL</sequence>
<organism evidence="1 2">
    <name type="scientific">Pistacia atlantica</name>
    <dbReference type="NCBI Taxonomy" id="434234"/>
    <lineage>
        <taxon>Eukaryota</taxon>
        <taxon>Viridiplantae</taxon>
        <taxon>Streptophyta</taxon>
        <taxon>Embryophyta</taxon>
        <taxon>Tracheophyta</taxon>
        <taxon>Spermatophyta</taxon>
        <taxon>Magnoliopsida</taxon>
        <taxon>eudicotyledons</taxon>
        <taxon>Gunneridae</taxon>
        <taxon>Pentapetalae</taxon>
        <taxon>rosids</taxon>
        <taxon>malvids</taxon>
        <taxon>Sapindales</taxon>
        <taxon>Anacardiaceae</taxon>
        <taxon>Pistacia</taxon>
    </lineage>
</organism>
<proteinExistence type="predicted"/>
<reference evidence="2" key="1">
    <citation type="journal article" date="2023" name="G3 (Bethesda)">
        <title>Genome assembly and association tests identify interacting loci associated with vigor, precocity, and sex in interspecific pistachio rootstocks.</title>
        <authorList>
            <person name="Palmer W."/>
            <person name="Jacygrad E."/>
            <person name="Sagayaradj S."/>
            <person name="Cavanaugh K."/>
            <person name="Han R."/>
            <person name="Bertier L."/>
            <person name="Beede B."/>
            <person name="Kafkas S."/>
            <person name="Golino D."/>
            <person name="Preece J."/>
            <person name="Michelmore R."/>
        </authorList>
    </citation>
    <scope>NUCLEOTIDE SEQUENCE [LARGE SCALE GENOMIC DNA]</scope>
</reference>
<dbReference type="Proteomes" id="UP001164250">
    <property type="component" value="Chromosome 11"/>
</dbReference>
<evidence type="ECO:0000313" key="1">
    <source>
        <dbReference type="EMBL" id="KAJ0084257.1"/>
    </source>
</evidence>
<gene>
    <name evidence="1" type="ORF">Patl1_30089</name>
</gene>
<name>A0ACC1AB48_9ROSI</name>
<protein>
    <submittedName>
        <fullName evidence="1">Uncharacterized protein</fullName>
    </submittedName>
</protein>
<comment type="caution">
    <text evidence="1">The sequence shown here is derived from an EMBL/GenBank/DDBJ whole genome shotgun (WGS) entry which is preliminary data.</text>
</comment>